<comment type="caution">
    <text evidence="3">The sequence shown here is derived from an EMBL/GenBank/DDBJ whole genome shotgun (WGS) entry which is preliminary data.</text>
</comment>
<sequence length="609" mass="65809">MFRRFIFYGFILFLLMSHSIPIYAAGEGLIFEQGKGYEQGAYQSEAPHPTTYNWSRQSKYEGPSVPQVKWSSGKLGSGIAIDKDGIIYMGGYADGSVHALYPNGKTKWVYSLGNGEDVEIGSTPTIGSDGTIYIGAFSWDPESDKKFCEGSKCFPGVLAAISPDGKEKWRTLFEDAVAGSSPSLDKEGNIYIGTGLYNSPGDLYKLDPNGKIIWSFKPRDVFPEGKALHDIGFYTTPTLIKGGYIWAQGLFFKNHEFIKASTAEFGSAAVADDGTIFNATYVGSVIAQAPNGDSKWELTLDESYLSAEDNWCARFGPRISATPAIADNGTIYIGGEDGKFVAINPEEVRSMGMVSQCDQHIFHSNTFMKSWSTNTDGWNQSAIIDANGIIYITAINMETYISTLYAFNKNGSLKWKMKGYSGDVAIGKDQTLYVYGPDGLTAIGQKLPKTPRINPISDKSNEITGLTEPNATVHVRRGKDTIGYGIANQDGKFSIIIEKQKAGTVLVITAADDEGNESKPAGVTVQDKTAPASPIVNPVTERHTAVKGKAEPGASVVIKAGKKVYKGTSNKSGNFTIKIAKQKAGTVLLITAADQAKNTSKVKKITVSH</sequence>
<organism evidence="3 4">
    <name type="scientific">Peribacillus glennii</name>
    <dbReference type="NCBI Taxonomy" id="2303991"/>
    <lineage>
        <taxon>Bacteria</taxon>
        <taxon>Bacillati</taxon>
        <taxon>Bacillota</taxon>
        <taxon>Bacilli</taxon>
        <taxon>Bacillales</taxon>
        <taxon>Bacillaceae</taxon>
        <taxon>Peribacillus</taxon>
    </lineage>
</organism>
<dbReference type="InterPro" id="IPR015943">
    <property type="entry name" value="WD40/YVTN_repeat-like_dom_sf"/>
</dbReference>
<keyword evidence="1" id="KW-0732">Signal</keyword>
<feature type="domain" description="Bacterial Ig" evidence="2">
    <location>
        <begin position="530"/>
        <end position="608"/>
    </location>
</feature>
<dbReference type="InterPro" id="IPR013783">
    <property type="entry name" value="Ig-like_fold"/>
</dbReference>
<dbReference type="InterPro" id="IPR018391">
    <property type="entry name" value="PQQ_b-propeller_rpt"/>
</dbReference>
<protein>
    <recommendedName>
        <fullName evidence="2">Bacterial Ig domain-containing protein</fullName>
    </recommendedName>
</protein>
<dbReference type="Proteomes" id="UP000262939">
    <property type="component" value="Unassembled WGS sequence"/>
</dbReference>
<accession>A0A372L7C5</accession>
<dbReference type="Gene3D" id="2.60.40.10">
    <property type="entry name" value="Immunoglobulins"/>
    <property type="match status" value="2"/>
</dbReference>
<dbReference type="SMART" id="SM00564">
    <property type="entry name" value="PQQ"/>
    <property type="match status" value="6"/>
</dbReference>
<proteinExistence type="predicted"/>
<dbReference type="InterPro" id="IPR041498">
    <property type="entry name" value="Big_6"/>
</dbReference>
<evidence type="ECO:0000256" key="1">
    <source>
        <dbReference type="SAM" id="SignalP"/>
    </source>
</evidence>
<name>A0A372L7C5_9BACI</name>
<dbReference type="RefSeq" id="WP_117324158.1">
    <property type="nucleotide sequence ID" value="NZ_QVTD01000017.1"/>
</dbReference>
<dbReference type="AlphaFoldDB" id="A0A372L7C5"/>
<evidence type="ECO:0000259" key="2">
    <source>
        <dbReference type="Pfam" id="PF17936"/>
    </source>
</evidence>
<feature type="chain" id="PRO_5039253049" description="Bacterial Ig domain-containing protein" evidence="1">
    <location>
        <begin position="25"/>
        <end position="609"/>
    </location>
</feature>
<dbReference type="SUPFAM" id="SSF50998">
    <property type="entry name" value="Quinoprotein alcohol dehydrogenase-like"/>
    <property type="match status" value="1"/>
</dbReference>
<dbReference type="Pfam" id="PF17936">
    <property type="entry name" value="Big_6"/>
    <property type="match status" value="2"/>
</dbReference>
<dbReference type="EMBL" id="QVTD01000017">
    <property type="protein sequence ID" value="RFU61124.1"/>
    <property type="molecule type" value="Genomic_DNA"/>
</dbReference>
<evidence type="ECO:0000313" key="3">
    <source>
        <dbReference type="EMBL" id="RFU61124.1"/>
    </source>
</evidence>
<gene>
    <name evidence="3" type="ORF">D0466_19270</name>
</gene>
<dbReference type="InterPro" id="IPR011047">
    <property type="entry name" value="Quinoprotein_ADH-like_sf"/>
</dbReference>
<dbReference type="OrthoDB" id="1858867at2"/>
<evidence type="ECO:0000313" key="4">
    <source>
        <dbReference type="Proteomes" id="UP000262939"/>
    </source>
</evidence>
<reference evidence="3 4" key="1">
    <citation type="submission" date="2018-08" db="EMBL/GenBank/DDBJ databases">
        <title>Bacillus chawlae sp. nov., Bacillus glennii sp. nov., and Bacillus saganii sp. nov. Isolated from the Vehicle Assembly Building at Kennedy Space Center where the Viking Spacecraft were Assembled.</title>
        <authorList>
            <person name="Seuylemezian A."/>
            <person name="Vaishampayan P."/>
        </authorList>
    </citation>
    <scope>NUCLEOTIDE SEQUENCE [LARGE SCALE GENOMIC DNA]</scope>
    <source>
        <strain evidence="3 4">V44-8</strain>
    </source>
</reference>
<dbReference type="Gene3D" id="2.130.10.10">
    <property type="entry name" value="YVTN repeat-like/Quinoprotein amine dehydrogenase"/>
    <property type="match status" value="2"/>
</dbReference>
<feature type="domain" description="Bacterial Ig" evidence="2">
    <location>
        <begin position="448"/>
        <end position="527"/>
    </location>
</feature>
<feature type="signal peptide" evidence="1">
    <location>
        <begin position="1"/>
        <end position="24"/>
    </location>
</feature>
<keyword evidence="4" id="KW-1185">Reference proteome</keyword>